<evidence type="ECO:0000313" key="3">
    <source>
        <dbReference type="EMBL" id="CAA9494854.1"/>
    </source>
</evidence>
<organism evidence="3">
    <name type="scientific">uncultured Solirubrobacteraceae bacterium</name>
    <dbReference type="NCBI Taxonomy" id="1162706"/>
    <lineage>
        <taxon>Bacteria</taxon>
        <taxon>Bacillati</taxon>
        <taxon>Actinomycetota</taxon>
        <taxon>Thermoleophilia</taxon>
        <taxon>Solirubrobacterales</taxon>
        <taxon>Solirubrobacteraceae</taxon>
        <taxon>environmental samples</taxon>
    </lineage>
</organism>
<evidence type="ECO:0000256" key="1">
    <source>
        <dbReference type="SAM" id="MobiDB-lite"/>
    </source>
</evidence>
<feature type="region of interest" description="Disordered" evidence="1">
    <location>
        <begin position="565"/>
        <end position="599"/>
    </location>
</feature>
<dbReference type="SUPFAM" id="SSF89550">
    <property type="entry name" value="PHP domain-like"/>
    <property type="match status" value="1"/>
</dbReference>
<dbReference type="InterPro" id="IPR016195">
    <property type="entry name" value="Pol/histidinol_Pase-like"/>
</dbReference>
<feature type="compositionally biased region" description="Pro residues" evidence="1">
    <location>
        <begin position="575"/>
        <end position="588"/>
    </location>
</feature>
<dbReference type="Gene3D" id="3.20.20.140">
    <property type="entry name" value="Metal-dependent hydrolases"/>
    <property type="match status" value="1"/>
</dbReference>
<name>A0A6J4SLF3_9ACTN</name>
<protein>
    <submittedName>
        <fullName evidence="3">Uncharacterized protein</fullName>
    </submittedName>
</protein>
<accession>A0A6J4SLF3</accession>
<evidence type="ECO:0000256" key="2">
    <source>
        <dbReference type="SAM" id="SignalP"/>
    </source>
</evidence>
<reference evidence="3" key="1">
    <citation type="submission" date="2020-02" db="EMBL/GenBank/DDBJ databases">
        <authorList>
            <person name="Meier V. D."/>
        </authorList>
    </citation>
    <scope>NUCLEOTIDE SEQUENCE</scope>
    <source>
        <strain evidence="3">AVDCRST_MAG85</strain>
    </source>
</reference>
<feature type="signal peptide" evidence="2">
    <location>
        <begin position="1"/>
        <end position="22"/>
    </location>
</feature>
<dbReference type="EMBL" id="CADCVT010000155">
    <property type="protein sequence ID" value="CAA9494854.1"/>
    <property type="molecule type" value="Genomic_DNA"/>
</dbReference>
<proteinExistence type="predicted"/>
<feature type="chain" id="PRO_5026910984" evidence="2">
    <location>
        <begin position="23"/>
        <end position="686"/>
    </location>
</feature>
<keyword evidence="2" id="KW-0732">Signal</keyword>
<dbReference type="AlphaFoldDB" id="A0A6J4SLF3"/>
<dbReference type="NCBIfam" id="NF038032">
    <property type="entry name" value="CehA_McbA_metalo"/>
    <property type="match status" value="1"/>
</dbReference>
<sequence length="686" mass="73078">MSRAFLLLAGLAILLAPALAEAHSRHVHPVTARIAQAGETGTPCAGAAIRADRVITGSFGTEQQGSYVMVPFDVPASVTAVRVKYCYDQPENPVSASQVKHTLDLGLYEAAPAGALWGEKEFRGWGGSSHPDVTVSPQGFSTDQQYTAQPKGHIPGRTTRGYLPGPIPAGRWAVELGVAAVVPREQGDADGTVAWRVEVELATDPAFAASPYKPAAYDTTPARSGPGWYAGDLHVHADHSALGDATITETLDASFGPGKLDFITLSDYVTSSGWGEIGRHQGRYAGKLVARSAEVITYRGHTNNHGSLRYVDHRTGPVLEWAPPGPPALRRPSRAPTSIFDAVRGAGGWTQVNHPTIFPSEVPAFQNLCRGCPWDYSDAETDWKRVDAYEVHTGPPGNDGGANPFTLTAIEEYDRLRRMGLRIAAVGVSDTHNAARTPNPITQAPVGTGATVVGADELSERGIRDAVLAGRTYVKIFGPGSPSLSLTLSRGSERAEIGGRLAGTAASLVATVRGGDSARRSLQVLRDGRVIATVPVSSDDFKHTMDVSGEGDYRIQVMRGNAPDALTTPVRLGRPLPPVRRAPSPVEPGPVSGSTTASVRKKRVLRVRVSPSRVRSGRRVRLRFRVTAGGRSVSGALLRFGNRKVRTSTKGTASLRVRITGRAGRRTVRATLRGHRAGRATLRVTR</sequence>
<gene>
    <name evidence="3" type="ORF">AVDCRST_MAG85-1413</name>
</gene>